<reference evidence="3" key="1">
    <citation type="submission" date="2016-04" db="EMBL/GenBank/DDBJ databases">
        <authorList>
            <person name="Nguyen H.D."/>
            <person name="Samba Siva P."/>
            <person name="Cullis J."/>
            <person name="Levesque C.A."/>
            <person name="Hambleton S."/>
        </authorList>
    </citation>
    <scope>NUCLEOTIDE SEQUENCE</scope>
    <source>
        <strain evidence="3">DAOMC 236416</strain>
    </source>
</reference>
<accession>A0A177T798</accession>
<protein>
    <submittedName>
        <fullName evidence="3">Uncharacterized protein</fullName>
    </submittedName>
</protein>
<reference evidence="3" key="2">
    <citation type="journal article" date="2019" name="IMA Fungus">
        <title>Genome sequencing and comparison of five Tilletia species to identify candidate genes for the detection of regulated species infecting wheat.</title>
        <authorList>
            <person name="Nguyen H.D.T."/>
            <person name="Sultana T."/>
            <person name="Kesanakurti P."/>
            <person name="Hambleton S."/>
        </authorList>
    </citation>
    <scope>NUCLEOTIDE SEQUENCE</scope>
    <source>
        <strain evidence="3">DAOMC 236416</strain>
    </source>
</reference>
<dbReference type="Proteomes" id="UP000077521">
    <property type="component" value="Unassembled WGS sequence"/>
</dbReference>
<dbReference type="EMBL" id="LWDF02001094">
    <property type="protein sequence ID" value="KAE8240409.1"/>
    <property type="molecule type" value="Genomic_DNA"/>
</dbReference>
<dbReference type="AlphaFoldDB" id="A0A177T798"/>
<evidence type="ECO:0000256" key="1">
    <source>
        <dbReference type="SAM" id="Coils"/>
    </source>
</evidence>
<feature type="region of interest" description="Disordered" evidence="2">
    <location>
        <begin position="1"/>
        <end position="33"/>
    </location>
</feature>
<evidence type="ECO:0000256" key="2">
    <source>
        <dbReference type="SAM" id="MobiDB-lite"/>
    </source>
</evidence>
<dbReference type="GO" id="GO:0016020">
    <property type="term" value="C:membrane"/>
    <property type="evidence" value="ECO:0007669"/>
    <property type="project" value="InterPro"/>
</dbReference>
<evidence type="ECO:0000313" key="4">
    <source>
        <dbReference type="Proteomes" id="UP000077521"/>
    </source>
</evidence>
<comment type="caution">
    <text evidence="3">The sequence shown here is derived from an EMBL/GenBank/DDBJ whole genome shotgun (WGS) entry which is preliminary data.</text>
</comment>
<dbReference type="PROSITE" id="PS50287">
    <property type="entry name" value="SRCR_2"/>
    <property type="match status" value="1"/>
</dbReference>
<proteinExistence type="predicted"/>
<evidence type="ECO:0000313" key="3">
    <source>
        <dbReference type="EMBL" id="KAE8240409.1"/>
    </source>
</evidence>
<gene>
    <name evidence="3" type="ORF">A4X13_0g7824</name>
</gene>
<sequence>MVNNNQDQPEASGSRLHLHPPHTPPQGPQQIRTNGINNFTQAHVHIDQMLMRNEDDNHLATQRQHINSLKRKVSAAELDNTAITERNERLQAELELARQETRSANERAEQAVRLRVEAEEACGEVQADLDRSGDRVRALEAEVEERDGKMEVLTEERDEWRAKFEELATKVQEAAAICQNKGKGEARA</sequence>
<organism evidence="3 4">
    <name type="scientific">Tilletia indica</name>
    <dbReference type="NCBI Taxonomy" id="43049"/>
    <lineage>
        <taxon>Eukaryota</taxon>
        <taxon>Fungi</taxon>
        <taxon>Dikarya</taxon>
        <taxon>Basidiomycota</taxon>
        <taxon>Ustilaginomycotina</taxon>
        <taxon>Exobasidiomycetes</taxon>
        <taxon>Tilletiales</taxon>
        <taxon>Tilletiaceae</taxon>
        <taxon>Tilletia</taxon>
    </lineage>
</organism>
<keyword evidence="1" id="KW-0175">Coiled coil</keyword>
<keyword evidence="4" id="KW-1185">Reference proteome</keyword>
<feature type="coiled-coil region" evidence="1">
    <location>
        <begin position="59"/>
        <end position="170"/>
    </location>
</feature>
<feature type="compositionally biased region" description="Polar residues" evidence="2">
    <location>
        <begin position="1"/>
        <end position="11"/>
    </location>
</feature>
<dbReference type="SUPFAM" id="SSF57997">
    <property type="entry name" value="Tropomyosin"/>
    <property type="match status" value="1"/>
</dbReference>
<dbReference type="InterPro" id="IPR001190">
    <property type="entry name" value="SRCR"/>
</dbReference>
<name>A0A177T798_9BASI</name>